<accession>A0AAN7UFR4</accession>
<keyword evidence="2" id="KW-1185">Reference proteome</keyword>
<organism evidence="1 2">
    <name type="scientific">Xylaria bambusicola</name>
    <dbReference type="NCBI Taxonomy" id="326684"/>
    <lineage>
        <taxon>Eukaryota</taxon>
        <taxon>Fungi</taxon>
        <taxon>Dikarya</taxon>
        <taxon>Ascomycota</taxon>
        <taxon>Pezizomycotina</taxon>
        <taxon>Sordariomycetes</taxon>
        <taxon>Xylariomycetidae</taxon>
        <taxon>Xylariales</taxon>
        <taxon>Xylariaceae</taxon>
        <taxon>Xylaria</taxon>
    </lineage>
</organism>
<name>A0AAN7UFR4_9PEZI</name>
<protein>
    <submittedName>
        <fullName evidence="1">Uncharacterized protein</fullName>
    </submittedName>
</protein>
<gene>
    <name evidence="1" type="ORF">RRF57_007164</name>
</gene>
<reference evidence="1 2" key="1">
    <citation type="submission" date="2023-10" db="EMBL/GenBank/DDBJ databases">
        <title>Draft genome sequence of Xylaria bambusicola isolate GMP-LS, the root and basal stem rot pathogen of sugarcane in Indonesia.</title>
        <authorList>
            <person name="Selvaraj P."/>
            <person name="Muralishankar V."/>
            <person name="Muruganantham S."/>
            <person name="Sp S."/>
            <person name="Haryani S."/>
            <person name="Lau K.J.X."/>
            <person name="Naqvi N.I."/>
        </authorList>
    </citation>
    <scope>NUCLEOTIDE SEQUENCE [LARGE SCALE GENOMIC DNA]</scope>
    <source>
        <strain evidence="1">GMP-LS</strain>
    </source>
</reference>
<evidence type="ECO:0000313" key="2">
    <source>
        <dbReference type="Proteomes" id="UP001305414"/>
    </source>
</evidence>
<comment type="caution">
    <text evidence="1">The sequence shown here is derived from an EMBL/GenBank/DDBJ whole genome shotgun (WGS) entry which is preliminary data.</text>
</comment>
<proteinExistence type="predicted"/>
<dbReference type="EMBL" id="JAWHQM010000019">
    <property type="protein sequence ID" value="KAK5631450.1"/>
    <property type="molecule type" value="Genomic_DNA"/>
</dbReference>
<dbReference type="AlphaFoldDB" id="A0AAN7UFR4"/>
<evidence type="ECO:0000313" key="1">
    <source>
        <dbReference type="EMBL" id="KAK5631450.1"/>
    </source>
</evidence>
<dbReference type="Proteomes" id="UP001305414">
    <property type="component" value="Unassembled WGS sequence"/>
</dbReference>
<sequence length="117" mass="12975">MSGSGGFYKYRCKYFLTHECPNWVYVNNTACAECSAQGREADSTASQAPATRYPREICVPRVEDGVLYYTLMELPVEAENTQTDTTSNYWYGVNNQAQSRIPTTSAIPGTATATTTY</sequence>